<reference evidence="2 3" key="1">
    <citation type="journal article" date="2015" name="Genome Biol. Evol.">
        <title>Comparative Genomics of a Bacterivorous Green Alga Reveals Evolutionary Causalities and Consequences of Phago-Mixotrophic Mode of Nutrition.</title>
        <authorList>
            <person name="Burns J.A."/>
            <person name="Paasch A."/>
            <person name="Narechania A."/>
            <person name="Kim E."/>
        </authorList>
    </citation>
    <scope>NUCLEOTIDE SEQUENCE [LARGE SCALE GENOMIC DNA]</scope>
    <source>
        <strain evidence="2 3">PLY_AMNH</strain>
    </source>
</reference>
<feature type="signal peptide" evidence="1">
    <location>
        <begin position="1"/>
        <end position="15"/>
    </location>
</feature>
<protein>
    <submittedName>
        <fullName evidence="2">Uncharacterized protein</fullName>
    </submittedName>
</protein>
<evidence type="ECO:0000256" key="1">
    <source>
        <dbReference type="SAM" id="SignalP"/>
    </source>
</evidence>
<name>A0AAE0BY95_9CHLO</name>
<dbReference type="Proteomes" id="UP001190700">
    <property type="component" value="Unassembled WGS sequence"/>
</dbReference>
<gene>
    <name evidence="2" type="ORF">CYMTET_45414</name>
</gene>
<accession>A0AAE0BY95</accession>
<evidence type="ECO:0000313" key="2">
    <source>
        <dbReference type="EMBL" id="KAK3244997.1"/>
    </source>
</evidence>
<keyword evidence="3" id="KW-1185">Reference proteome</keyword>
<dbReference type="EMBL" id="LGRX02031135">
    <property type="protein sequence ID" value="KAK3244997.1"/>
    <property type="molecule type" value="Genomic_DNA"/>
</dbReference>
<sequence length="80" mass="8163">MVFLVTLLTVLKGMGKTFHPEGRSASCLGFVALGLDLHVSGDGGRLLEGQQGAAYQGVQGTLGGLAEGLDSRSLGCMGRV</sequence>
<evidence type="ECO:0000313" key="3">
    <source>
        <dbReference type="Proteomes" id="UP001190700"/>
    </source>
</evidence>
<keyword evidence="1" id="KW-0732">Signal</keyword>
<feature type="chain" id="PRO_5042280948" evidence="1">
    <location>
        <begin position="16"/>
        <end position="80"/>
    </location>
</feature>
<comment type="caution">
    <text evidence="2">The sequence shown here is derived from an EMBL/GenBank/DDBJ whole genome shotgun (WGS) entry which is preliminary data.</text>
</comment>
<proteinExistence type="predicted"/>
<organism evidence="2 3">
    <name type="scientific">Cymbomonas tetramitiformis</name>
    <dbReference type="NCBI Taxonomy" id="36881"/>
    <lineage>
        <taxon>Eukaryota</taxon>
        <taxon>Viridiplantae</taxon>
        <taxon>Chlorophyta</taxon>
        <taxon>Pyramimonadophyceae</taxon>
        <taxon>Pyramimonadales</taxon>
        <taxon>Pyramimonadaceae</taxon>
        <taxon>Cymbomonas</taxon>
    </lineage>
</organism>
<dbReference type="AlphaFoldDB" id="A0AAE0BY95"/>